<dbReference type="Gene3D" id="2.40.50.100">
    <property type="match status" value="1"/>
</dbReference>
<protein>
    <submittedName>
        <fullName evidence="4">Efflux RND transporter periplasmic adaptor subunit</fullName>
    </submittedName>
</protein>
<sequence>MAVLRLPRLTAATLFATLGLVGCKREAHSDPRVADRIVQTAQIENARTDTYQFTGTVVARVQSDLGFRIQGKIIERLVDVGQQVKAGQVLMRLDPTDYVHALTAQTGSMASARARWVKAAADEKRYRGLVGTGAASALTYDEVKAEADSAKAQLDAAIAQEKVARNQDDYSLLRADANGVIVQKLAEPGQVVSSGQAVIVLAHAGPREARVDLPEGLRPALHSEASAFLYGGAQKISAHLRELSDASDASTRTYAARYVLEDKGASAPLGTTVRVELPFDQDAQRLQVPLGALDDEGQGQGIWIVDNKTSRVSFHKVAVAQLTEENAVLTPASDPTLHSGATIVATGGHYLHPDEHVSLAHEKVAMQ</sequence>
<dbReference type="NCBIfam" id="TIGR01730">
    <property type="entry name" value="RND_mfp"/>
    <property type="match status" value="1"/>
</dbReference>
<name>A0ABR9YUW5_9PROT</name>
<dbReference type="Proteomes" id="UP000662701">
    <property type="component" value="Unassembled WGS sequence"/>
</dbReference>
<keyword evidence="5" id="KW-1185">Reference proteome</keyword>
<dbReference type="Gene3D" id="2.40.420.20">
    <property type="match status" value="1"/>
</dbReference>
<feature type="domain" description="Multidrug resistance protein MdtA-like barrel-sandwich hybrid" evidence="3">
    <location>
        <begin position="64"/>
        <end position="198"/>
    </location>
</feature>
<evidence type="ECO:0000256" key="1">
    <source>
        <dbReference type="ARBA" id="ARBA00009477"/>
    </source>
</evidence>
<dbReference type="Gene3D" id="2.40.30.170">
    <property type="match status" value="1"/>
</dbReference>
<dbReference type="PANTHER" id="PTHR30469:SF18">
    <property type="entry name" value="RESISTANCE-NODULATION-CELL DIVISION (RND) EFFLUX MEMBRANE FUSION PROTEIN-RELATED"/>
    <property type="match status" value="1"/>
</dbReference>
<dbReference type="SUPFAM" id="SSF111369">
    <property type="entry name" value="HlyD-like secretion proteins"/>
    <property type="match status" value="1"/>
</dbReference>
<dbReference type="EMBL" id="JABCQH010000004">
    <property type="protein sequence ID" value="MBF0888330.1"/>
    <property type="molecule type" value="Genomic_DNA"/>
</dbReference>
<comment type="caution">
    <text evidence="4">The sequence shown here is derived from an EMBL/GenBank/DDBJ whole genome shotgun (WGS) entry which is preliminary data.</text>
</comment>
<evidence type="ECO:0000259" key="3">
    <source>
        <dbReference type="Pfam" id="PF25917"/>
    </source>
</evidence>
<keyword evidence="2" id="KW-0175">Coiled coil</keyword>
<reference evidence="4" key="1">
    <citation type="submission" date="2020-04" db="EMBL/GenBank/DDBJ databases">
        <authorList>
            <person name="Sombolestani A."/>
        </authorList>
    </citation>
    <scope>NUCLEOTIDE SEQUENCE</scope>
    <source>
        <strain evidence="4">LMG 1745</strain>
    </source>
</reference>
<evidence type="ECO:0000313" key="4">
    <source>
        <dbReference type="EMBL" id="MBF0888330.1"/>
    </source>
</evidence>
<dbReference type="Gene3D" id="1.10.287.470">
    <property type="entry name" value="Helix hairpin bin"/>
    <property type="match status" value="1"/>
</dbReference>
<organism evidence="4 5">
    <name type="scientific">Gluconobacter cadivus</name>
    <dbReference type="NCBI Taxonomy" id="2728101"/>
    <lineage>
        <taxon>Bacteria</taxon>
        <taxon>Pseudomonadati</taxon>
        <taxon>Pseudomonadota</taxon>
        <taxon>Alphaproteobacteria</taxon>
        <taxon>Acetobacterales</taxon>
        <taxon>Acetobacteraceae</taxon>
        <taxon>Gluconobacter</taxon>
    </lineage>
</organism>
<comment type="similarity">
    <text evidence="1">Belongs to the membrane fusion protein (MFP) (TC 8.A.1) family.</text>
</comment>
<accession>A0ABR9YUW5</accession>
<reference evidence="4" key="2">
    <citation type="submission" date="2020-11" db="EMBL/GenBank/DDBJ databases">
        <title>Description of novel Gluconobacter species.</title>
        <authorList>
            <person name="Cleenwerck I."/>
            <person name="Cnockaert M."/>
            <person name="Borremans W."/>
            <person name="Wieme A.D."/>
            <person name="De Vuyst L."/>
            <person name="Vandamme P."/>
        </authorList>
    </citation>
    <scope>NUCLEOTIDE SEQUENCE</scope>
    <source>
        <strain evidence="4">LMG 1745</strain>
    </source>
</reference>
<dbReference type="InterPro" id="IPR058625">
    <property type="entry name" value="MdtA-like_BSH"/>
</dbReference>
<evidence type="ECO:0000313" key="5">
    <source>
        <dbReference type="Proteomes" id="UP000662701"/>
    </source>
</evidence>
<dbReference type="InterPro" id="IPR006143">
    <property type="entry name" value="RND_pump_MFP"/>
</dbReference>
<proteinExistence type="inferred from homology"/>
<dbReference type="PANTHER" id="PTHR30469">
    <property type="entry name" value="MULTIDRUG RESISTANCE PROTEIN MDTA"/>
    <property type="match status" value="1"/>
</dbReference>
<gene>
    <name evidence="4" type="ORF">HKD19_07210</name>
</gene>
<feature type="coiled-coil region" evidence="2">
    <location>
        <begin position="140"/>
        <end position="167"/>
    </location>
</feature>
<dbReference type="PROSITE" id="PS51257">
    <property type="entry name" value="PROKAR_LIPOPROTEIN"/>
    <property type="match status" value="1"/>
</dbReference>
<dbReference type="Pfam" id="PF25917">
    <property type="entry name" value="BSH_RND"/>
    <property type="match status" value="1"/>
</dbReference>
<evidence type="ECO:0000256" key="2">
    <source>
        <dbReference type="SAM" id="Coils"/>
    </source>
</evidence>